<proteinExistence type="predicted"/>
<evidence type="ECO:0000313" key="3">
    <source>
        <dbReference type="Proteomes" id="UP000076722"/>
    </source>
</evidence>
<name>A0A164N7T4_9AGAM</name>
<feature type="chain" id="PRO_5007851934" description="Secreted protein" evidence="1">
    <location>
        <begin position="19"/>
        <end position="119"/>
    </location>
</feature>
<accession>A0A164N7T4</accession>
<dbReference type="AlphaFoldDB" id="A0A164N7T4"/>
<evidence type="ECO:0000313" key="2">
    <source>
        <dbReference type="EMBL" id="KZS87435.1"/>
    </source>
</evidence>
<keyword evidence="1" id="KW-0732">Signal</keyword>
<evidence type="ECO:0008006" key="4">
    <source>
        <dbReference type="Google" id="ProtNLM"/>
    </source>
</evidence>
<gene>
    <name evidence="2" type="ORF">SISNIDRAFT_301445</name>
</gene>
<keyword evidence="3" id="KW-1185">Reference proteome</keyword>
<dbReference type="Proteomes" id="UP000076722">
    <property type="component" value="Unassembled WGS sequence"/>
</dbReference>
<protein>
    <recommendedName>
        <fullName evidence="4">Secreted protein</fullName>
    </recommendedName>
</protein>
<dbReference type="EMBL" id="KV419449">
    <property type="protein sequence ID" value="KZS87435.1"/>
    <property type="molecule type" value="Genomic_DNA"/>
</dbReference>
<evidence type="ECO:0000256" key="1">
    <source>
        <dbReference type="SAM" id="SignalP"/>
    </source>
</evidence>
<feature type="signal peptide" evidence="1">
    <location>
        <begin position="1"/>
        <end position="18"/>
    </location>
</feature>
<reference evidence="2 3" key="1">
    <citation type="journal article" date="2016" name="Mol. Biol. Evol.">
        <title>Comparative Genomics of Early-Diverging Mushroom-Forming Fungi Provides Insights into the Origins of Lignocellulose Decay Capabilities.</title>
        <authorList>
            <person name="Nagy L.G."/>
            <person name="Riley R."/>
            <person name="Tritt A."/>
            <person name="Adam C."/>
            <person name="Daum C."/>
            <person name="Floudas D."/>
            <person name="Sun H."/>
            <person name="Yadav J.S."/>
            <person name="Pangilinan J."/>
            <person name="Larsson K.H."/>
            <person name="Matsuura K."/>
            <person name="Barry K."/>
            <person name="Labutti K."/>
            <person name="Kuo R."/>
            <person name="Ohm R.A."/>
            <person name="Bhattacharya S.S."/>
            <person name="Shirouzu T."/>
            <person name="Yoshinaga Y."/>
            <person name="Martin F.M."/>
            <person name="Grigoriev I.V."/>
            <person name="Hibbett D.S."/>
        </authorList>
    </citation>
    <scope>NUCLEOTIDE SEQUENCE [LARGE SCALE GENOMIC DNA]</scope>
    <source>
        <strain evidence="2 3">HHB9708</strain>
    </source>
</reference>
<sequence length="119" mass="13646">MYRLFVLVSVSMLRRIVGLQLIVRPRFAPCSNILTNIDISDINVRSGEVFISFYKSTKQRESCTALDDIKVCYKVFTCHAKRPIIKTEESRNRLFVLVAVSMLRRVSFSFGKVPSHSSI</sequence>
<organism evidence="2 3">
    <name type="scientific">Sistotremastrum niveocremeum HHB9708</name>
    <dbReference type="NCBI Taxonomy" id="1314777"/>
    <lineage>
        <taxon>Eukaryota</taxon>
        <taxon>Fungi</taxon>
        <taxon>Dikarya</taxon>
        <taxon>Basidiomycota</taxon>
        <taxon>Agaricomycotina</taxon>
        <taxon>Agaricomycetes</taxon>
        <taxon>Sistotremastrales</taxon>
        <taxon>Sistotremastraceae</taxon>
        <taxon>Sertulicium</taxon>
        <taxon>Sertulicium niveocremeum</taxon>
    </lineage>
</organism>